<keyword evidence="1" id="KW-0479">Metal-binding</keyword>
<organism evidence="5 6">
    <name type="scientific">Tanacetum coccineum</name>
    <dbReference type="NCBI Taxonomy" id="301880"/>
    <lineage>
        <taxon>Eukaryota</taxon>
        <taxon>Viridiplantae</taxon>
        <taxon>Streptophyta</taxon>
        <taxon>Embryophyta</taxon>
        <taxon>Tracheophyta</taxon>
        <taxon>Spermatophyta</taxon>
        <taxon>Magnoliopsida</taxon>
        <taxon>eudicotyledons</taxon>
        <taxon>Gunneridae</taxon>
        <taxon>Pentapetalae</taxon>
        <taxon>asterids</taxon>
        <taxon>campanulids</taxon>
        <taxon>Asterales</taxon>
        <taxon>Asteraceae</taxon>
        <taxon>Asteroideae</taxon>
        <taxon>Anthemideae</taxon>
        <taxon>Anthemidinae</taxon>
        <taxon>Tanacetum</taxon>
    </lineage>
</organism>
<accession>A0ABQ5E6P1</accession>
<dbReference type="SUPFAM" id="SSF53098">
    <property type="entry name" value="Ribonuclease H-like"/>
    <property type="match status" value="1"/>
</dbReference>
<sequence>MTILGTHGYKDETPDMIIDFVNQVQRNLKASILTIRTDNGTELKNEMLKVFYAKLGIVHKTSIARMPQQNGVVERRNRTLVEATQTMLIFSKAPEFLWVKAIATDCFTQNRSIVDTRHNKTPYELIRDLDNLFGPMYGEYYPTSSQEVSDNSAANTLDNDHTSSSSSIVVDQDDAPQIVSSSEEQVVTEPNSLVLNEVADEFVQEDVADFDGNTFHNAPQTPEFDVAESSSTYQDPSNMHQFHQQHRSIDRWTKNHPLEQVIGDPSKPVMTRKRLQTDAEVCMYALTVSTIEPKNIKEAMLDHSWIESMQDELNQFKRLDVWELVECPVGRNIIKVKWIWKNKTDAENTVIRNKSRLVAKGYGQEEGIDFEESFAPVARLEAVRIFVAYAAHKNFPIF</sequence>
<comment type="caution">
    <text evidence="5">The sequence shown here is derived from an EMBL/GenBank/DDBJ whole genome shotgun (WGS) entry which is preliminary data.</text>
</comment>
<dbReference type="PROSITE" id="PS50994">
    <property type="entry name" value="INTEGRASE"/>
    <property type="match status" value="1"/>
</dbReference>
<gene>
    <name evidence="5" type="ORF">Tco_0955252</name>
</gene>
<reference evidence="5" key="1">
    <citation type="journal article" date="2022" name="Int. J. Mol. Sci.">
        <title>Draft Genome of Tanacetum Coccineum: Genomic Comparison of Closely Related Tanacetum-Family Plants.</title>
        <authorList>
            <person name="Yamashiro T."/>
            <person name="Shiraishi A."/>
            <person name="Nakayama K."/>
            <person name="Satake H."/>
        </authorList>
    </citation>
    <scope>NUCLEOTIDE SEQUENCE</scope>
</reference>
<dbReference type="InterPro" id="IPR039537">
    <property type="entry name" value="Retrotran_Ty1/copia-like"/>
</dbReference>
<evidence type="ECO:0000256" key="2">
    <source>
        <dbReference type="ARBA" id="ARBA00022801"/>
    </source>
</evidence>
<reference evidence="5" key="2">
    <citation type="submission" date="2022-01" db="EMBL/GenBank/DDBJ databases">
        <authorList>
            <person name="Yamashiro T."/>
            <person name="Shiraishi A."/>
            <person name="Satake H."/>
            <person name="Nakayama K."/>
        </authorList>
    </citation>
    <scope>NUCLEOTIDE SEQUENCE</scope>
</reference>
<evidence type="ECO:0000256" key="1">
    <source>
        <dbReference type="ARBA" id="ARBA00022723"/>
    </source>
</evidence>
<dbReference type="InterPro" id="IPR012337">
    <property type="entry name" value="RNaseH-like_sf"/>
</dbReference>
<dbReference type="InterPro" id="IPR013103">
    <property type="entry name" value="RVT_2"/>
</dbReference>
<feature type="compositionally biased region" description="Polar residues" evidence="3">
    <location>
        <begin position="143"/>
        <end position="157"/>
    </location>
</feature>
<dbReference type="InterPro" id="IPR001584">
    <property type="entry name" value="Integrase_cat-core"/>
</dbReference>
<name>A0ABQ5E6P1_9ASTR</name>
<dbReference type="EMBL" id="BQNB010015994">
    <property type="protein sequence ID" value="GJT46537.1"/>
    <property type="molecule type" value="Genomic_DNA"/>
</dbReference>
<dbReference type="Pfam" id="PF07727">
    <property type="entry name" value="RVT_2"/>
    <property type="match status" value="1"/>
</dbReference>
<dbReference type="PANTHER" id="PTHR42648:SF18">
    <property type="entry name" value="RETROTRANSPOSON, UNCLASSIFIED-LIKE PROTEIN"/>
    <property type="match status" value="1"/>
</dbReference>
<evidence type="ECO:0000259" key="4">
    <source>
        <dbReference type="PROSITE" id="PS50994"/>
    </source>
</evidence>
<evidence type="ECO:0000256" key="3">
    <source>
        <dbReference type="SAM" id="MobiDB-lite"/>
    </source>
</evidence>
<feature type="domain" description="Integrase catalytic" evidence="4">
    <location>
        <begin position="1"/>
        <end position="130"/>
    </location>
</feature>
<proteinExistence type="predicted"/>
<dbReference type="Gene3D" id="3.30.420.10">
    <property type="entry name" value="Ribonuclease H-like superfamily/Ribonuclease H"/>
    <property type="match status" value="1"/>
</dbReference>
<dbReference type="Proteomes" id="UP001151760">
    <property type="component" value="Unassembled WGS sequence"/>
</dbReference>
<evidence type="ECO:0000313" key="5">
    <source>
        <dbReference type="EMBL" id="GJT46537.1"/>
    </source>
</evidence>
<feature type="region of interest" description="Disordered" evidence="3">
    <location>
        <begin position="143"/>
        <end position="185"/>
    </location>
</feature>
<dbReference type="PANTHER" id="PTHR42648">
    <property type="entry name" value="TRANSPOSASE, PUTATIVE-RELATED"/>
    <property type="match status" value="1"/>
</dbReference>
<evidence type="ECO:0000313" key="6">
    <source>
        <dbReference type="Proteomes" id="UP001151760"/>
    </source>
</evidence>
<protein>
    <submittedName>
        <fullName evidence="5">Gag-pol polyprotein</fullName>
    </submittedName>
</protein>
<keyword evidence="6" id="KW-1185">Reference proteome</keyword>
<dbReference type="InterPro" id="IPR036397">
    <property type="entry name" value="RNaseH_sf"/>
</dbReference>
<keyword evidence="2" id="KW-0378">Hydrolase</keyword>